<evidence type="ECO:0000313" key="3">
    <source>
        <dbReference type="Proteomes" id="UP001150569"/>
    </source>
</evidence>
<dbReference type="Proteomes" id="UP001150569">
    <property type="component" value="Unassembled WGS sequence"/>
</dbReference>
<protein>
    <submittedName>
        <fullName evidence="2">Uncharacterized protein</fullName>
    </submittedName>
</protein>
<evidence type="ECO:0000256" key="1">
    <source>
        <dbReference type="SAM" id="SignalP"/>
    </source>
</evidence>
<sequence length="436" mass="49730">MLFCFRRAGATAALLVFFSIIPTDANVPQVDSMLPSDSSTSSQRQRVTSRSNRFFERLKRFTKLGSKPAVKYYNTGVPQVTPVQFVPFSDQMYRAALHSTLNAYLALLKVNSFERRHGRSRFGHQPPTVDPPAANEVVVQYPTILSLERAPRTADTEAEPTLDPLYVNLRDNLQFPANEGLLYNFAAEETTDALYAHILNRALVDLEEKKLYGELSEGISDAARDELAPFFPSSDHPEADGPALGYVYLHLVPMTIVYYIHHGRFDVLSTLLLRTFPLEHSRRKWVLAYFQAVFLAALIPSKMDTPRMGRESGFIGTQDIKLPIARASFLTFFKSVLEFYKDRSTRDQPEYRQMEDCLPQAQKKRYQLLTYTREGKMLKGALQYPVELLTCFRAFSLDPYLFISVPMQQSLYVPIYRDEKASPMVPVKFSVLRSAQ</sequence>
<dbReference type="EMBL" id="JANBPT010000032">
    <property type="protein sequence ID" value="KAJ1929537.1"/>
    <property type="molecule type" value="Genomic_DNA"/>
</dbReference>
<keyword evidence="1" id="KW-0732">Signal</keyword>
<feature type="signal peptide" evidence="1">
    <location>
        <begin position="1"/>
        <end position="25"/>
    </location>
</feature>
<reference evidence="2" key="1">
    <citation type="submission" date="2022-07" db="EMBL/GenBank/DDBJ databases">
        <title>Phylogenomic reconstructions and comparative analyses of Kickxellomycotina fungi.</title>
        <authorList>
            <person name="Reynolds N.K."/>
            <person name="Stajich J.E."/>
            <person name="Barry K."/>
            <person name="Grigoriev I.V."/>
            <person name="Crous P."/>
            <person name="Smith M.E."/>
        </authorList>
    </citation>
    <scope>NUCLEOTIDE SEQUENCE</scope>
    <source>
        <strain evidence="2">RSA 861</strain>
    </source>
</reference>
<dbReference type="AlphaFoldDB" id="A0A9W8AEU9"/>
<feature type="chain" id="PRO_5040774940" evidence="1">
    <location>
        <begin position="26"/>
        <end position="436"/>
    </location>
</feature>
<evidence type="ECO:0000313" key="2">
    <source>
        <dbReference type="EMBL" id="KAJ1929537.1"/>
    </source>
</evidence>
<proteinExistence type="predicted"/>
<comment type="caution">
    <text evidence="2">The sequence shown here is derived from an EMBL/GenBank/DDBJ whole genome shotgun (WGS) entry which is preliminary data.</text>
</comment>
<accession>A0A9W8AEU9</accession>
<organism evidence="2 3">
    <name type="scientific">Tieghemiomyces parasiticus</name>
    <dbReference type="NCBI Taxonomy" id="78921"/>
    <lineage>
        <taxon>Eukaryota</taxon>
        <taxon>Fungi</taxon>
        <taxon>Fungi incertae sedis</taxon>
        <taxon>Zoopagomycota</taxon>
        <taxon>Kickxellomycotina</taxon>
        <taxon>Dimargaritomycetes</taxon>
        <taxon>Dimargaritales</taxon>
        <taxon>Dimargaritaceae</taxon>
        <taxon>Tieghemiomyces</taxon>
    </lineage>
</organism>
<keyword evidence="3" id="KW-1185">Reference proteome</keyword>
<name>A0A9W8AEU9_9FUNG</name>
<gene>
    <name evidence="2" type="ORF">IWQ60_001082</name>
</gene>